<evidence type="ECO:0000313" key="3">
    <source>
        <dbReference type="EMBL" id="AJD50136.1"/>
    </source>
</evidence>
<name>A0AB72U7H9_9PROT</name>
<dbReference type="CDD" id="cd03809">
    <property type="entry name" value="GT4_MtfB-like"/>
    <property type="match status" value="1"/>
</dbReference>
<evidence type="ECO:0000256" key="1">
    <source>
        <dbReference type="ARBA" id="ARBA00022679"/>
    </source>
</evidence>
<sequence>MKIGICLGNFHQDTGGAFTFQNEVFNAIFPFIRDSNHSFFALTENDTILKNNDEKSKEIEHSKIDTSSLDKFKNNLSNYSPLIRRLLRSPGPLQRTALKHELDLLWHVGGGAHEVTDTPYIATVWDLQHRMTPWFPEMSSLGTWDAREQSYKYFLQRASFIITGTEVGKQELMQLYGIPAPRVRILPHPTPGFALSSEKQETDIRQKKGISGDYVVYPAQFWPHKNHANLLLALKELGERHETKLQLVLVGSNKGNENYIRQLAEDLGLTSQVVFCGFVSKSELIDLYQNAQMLVYPSICGPENLPPLEAFALGCPVAAADIPGAREQLKDAAIFFDPLAPSDIAKAIHTVYTQKSLALDLKKMGKIRAESWKPHDFCSGIYELIEEFSKIRRNWLR</sequence>
<gene>
    <name evidence="3" type="ORF">TH3_00050</name>
</gene>
<dbReference type="InterPro" id="IPR001296">
    <property type="entry name" value="Glyco_trans_1"/>
</dbReference>
<dbReference type="GO" id="GO:0016757">
    <property type="term" value="F:glycosyltransferase activity"/>
    <property type="evidence" value="ECO:0007669"/>
    <property type="project" value="InterPro"/>
</dbReference>
<organism evidence="3 4">
    <name type="scientific">Thalassospira xiamenensis M-5 = DSM 17429</name>
    <dbReference type="NCBI Taxonomy" id="1123366"/>
    <lineage>
        <taxon>Bacteria</taxon>
        <taxon>Pseudomonadati</taxon>
        <taxon>Pseudomonadota</taxon>
        <taxon>Alphaproteobacteria</taxon>
        <taxon>Rhodospirillales</taxon>
        <taxon>Thalassospiraceae</taxon>
        <taxon>Thalassospira</taxon>
    </lineage>
</organism>
<dbReference type="Gene3D" id="3.40.50.2000">
    <property type="entry name" value="Glycogen Phosphorylase B"/>
    <property type="match status" value="1"/>
</dbReference>
<keyword evidence="1 3" id="KW-0808">Transferase</keyword>
<proteinExistence type="predicted"/>
<dbReference type="EMBL" id="CP004388">
    <property type="protein sequence ID" value="AJD50136.1"/>
    <property type="molecule type" value="Genomic_DNA"/>
</dbReference>
<dbReference type="Proteomes" id="UP000007127">
    <property type="component" value="Chromosome"/>
</dbReference>
<evidence type="ECO:0000259" key="2">
    <source>
        <dbReference type="Pfam" id="PF00534"/>
    </source>
</evidence>
<protein>
    <submittedName>
        <fullName evidence="3">Group 1 glycosyl transferase</fullName>
    </submittedName>
</protein>
<accession>A0AB72U7H9</accession>
<dbReference type="Pfam" id="PF00534">
    <property type="entry name" value="Glycos_transf_1"/>
    <property type="match status" value="1"/>
</dbReference>
<evidence type="ECO:0000313" key="4">
    <source>
        <dbReference type="Proteomes" id="UP000007127"/>
    </source>
</evidence>
<dbReference type="GeneID" id="31925717"/>
<dbReference type="PANTHER" id="PTHR46401">
    <property type="entry name" value="GLYCOSYLTRANSFERASE WBBK-RELATED"/>
    <property type="match status" value="1"/>
</dbReference>
<dbReference type="AlphaFoldDB" id="A0AB72U7H9"/>
<dbReference type="PANTHER" id="PTHR46401:SF2">
    <property type="entry name" value="GLYCOSYLTRANSFERASE WBBK-RELATED"/>
    <property type="match status" value="1"/>
</dbReference>
<reference evidence="3 4" key="1">
    <citation type="journal article" date="2012" name="J. Bacteriol.">
        <title>Genome sequence of Thalassospira xiamenensis type strain M-5.</title>
        <authorList>
            <person name="Lai Q."/>
            <person name="Shao Z."/>
        </authorList>
    </citation>
    <scope>NUCLEOTIDE SEQUENCE [LARGE SCALE GENOMIC DNA]</scope>
    <source>
        <strain evidence="3 4">M-5</strain>
    </source>
</reference>
<dbReference type="RefSeq" id="WP_040059358.1">
    <property type="nucleotide sequence ID" value="NZ_CP004388.1"/>
</dbReference>
<dbReference type="SUPFAM" id="SSF53756">
    <property type="entry name" value="UDP-Glycosyltransferase/glycogen phosphorylase"/>
    <property type="match status" value="1"/>
</dbReference>
<feature type="domain" description="Glycosyl transferase family 1" evidence="2">
    <location>
        <begin position="203"/>
        <end position="366"/>
    </location>
</feature>
<dbReference type="KEGG" id="txi:TH3_00050"/>